<dbReference type="EMBL" id="LN679111">
    <property type="protein sequence ID" value="CEL53190.1"/>
    <property type="molecule type" value="Genomic_DNA"/>
</dbReference>
<evidence type="ECO:0000313" key="1">
    <source>
        <dbReference type="EMBL" id="CEL53190.1"/>
    </source>
</evidence>
<dbReference type="OrthoDB" id="10273506at2759"/>
<dbReference type="InterPro" id="IPR037045">
    <property type="entry name" value="S8pro/Inhibitor_I9_sf"/>
</dbReference>
<sequence>MSASSTQRRVSITMRSEDGIPNSYIVILKDGADRPAHMSFVEGLRVKYAPLGIQCEVTTEFRALNGYWAKLGGGPLEEVAQREDVKAIHQDVAGKLDMYSDNDNLVTSG</sequence>
<keyword evidence="2" id="KW-1185">Reference proteome</keyword>
<dbReference type="Proteomes" id="UP000059188">
    <property type="component" value="Unassembled WGS sequence"/>
</dbReference>
<protein>
    <submittedName>
        <fullName evidence="1">Uncharacterized protein</fullName>
    </submittedName>
</protein>
<dbReference type="AlphaFoldDB" id="A0A0B7F6N3"/>
<dbReference type="SUPFAM" id="SSF54897">
    <property type="entry name" value="Protease propeptides/inhibitors"/>
    <property type="match status" value="1"/>
</dbReference>
<name>A0A0B7F6N3_THACB</name>
<dbReference type="Gene3D" id="3.30.70.80">
    <property type="entry name" value="Peptidase S8 propeptide/proteinase inhibitor I9"/>
    <property type="match status" value="1"/>
</dbReference>
<gene>
    <name evidence="1" type="ORF">RSOLAG1IB_06153</name>
</gene>
<evidence type="ECO:0000313" key="2">
    <source>
        <dbReference type="Proteomes" id="UP000059188"/>
    </source>
</evidence>
<organism evidence="1 2">
    <name type="scientific">Thanatephorus cucumeris (strain AG1-IB / isolate 7/3/14)</name>
    <name type="common">Lettuce bottom rot fungus</name>
    <name type="synonym">Rhizoctonia solani</name>
    <dbReference type="NCBI Taxonomy" id="1108050"/>
    <lineage>
        <taxon>Eukaryota</taxon>
        <taxon>Fungi</taxon>
        <taxon>Dikarya</taxon>
        <taxon>Basidiomycota</taxon>
        <taxon>Agaricomycotina</taxon>
        <taxon>Agaricomycetes</taxon>
        <taxon>Cantharellales</taxon>
        <taxon>Ceratobasidiaceae</taxon>
        <taxon>Rhizoctonia</taxon>
        <taxon>Rhizoctonia solani AG-1</taxon>
    </lineage>
</organism>
<reference evidence="1 2" key="1">
    <citation type="submission" date="2014-11" db="EMBL/GenBank/DDBJ databases">
        <authorList>
            <person name="Wibberg Daniel"/>
        </authorList>
    </citation>
    <scope>NUCLEOTIDE SEQUENCE [LARGE SCALE GENOMIC DNA]</scope>
    <source>
        <strain evidence="1">Rhizoctonia solani AG1-IB 7/3/14</strain>
    </source>
</reference>
<accession>A0A0B7F6N3</accession>
<proteinExistence type="predicted"/>